<evidence type="ECO:0000313" key="2">
    <source>
        <dbReference type="Proteomes" id="UP001232343"/>
    </source>
</evidence>
<sequence>MKPLPIDGKAFWIKVKGLDIEIFCTVHDDHVLSFATYYYYDEDSFDGMHEEPILGRKGVIPSVNAAINGSVTNLFKEMKKQGFKVWQAENPNTKQTATINFFGPVKK</sequence>
<accession>A0ABU0D9S1</accession>
<comment type="caution">
    <text evidence="1">The sequence shown here is derived from an EMBL/GenBank/DDBJ whole genome shotgun (WGS) entry which is preliminary data.</text>
</comment>
<gene>
    <name evidence="1" type="ORF">J2S14_004003</name>
</gene>
<reference evidence="1 2" key="1">
    <citation type="submission" date="2023-07" db="EMBL/GenBank/DDBJ databases">
        <title>Genomic Encyclopedia of Type Strains, Phase IV (KMG-IV): sequencing the most valuable type-strain genomes for metagenomic binning, comparative biology and taxonomic classification.</title>
        <authorList>
            <person name="Goeker M."/>
        </authorList>
    </citation>
    <scope>NUCLEOTIDE SEQUENCE [LARGE SCALE GENOMIC DNA]</scope>
    <source>
        <strain evidence="1 2">DSM 27848</strain>
    </source>
</reference>
<dbReference type="Proteomes" id="UP001232343">
    <property type="component" value="Unassembled WGS sequence"/>
</dbReference>
<proteinExistence type="predicted"/>
<keyword evidence="2" id="KW-1185">Reference proteome</keyword>
<organism evidence="1 2">
    <name type="scientific">Lederbergia wuyishanensis</name>
    <dbReference type="NCBI Taxonomy" id="1347903"/>
    <lineage>
        <taxon>Bacteria</taxon>
        <taxon>Bacillati</taxon>
        <taxon>Bacillota</taxon>
        <taxon>Bacilli</taxon>
        <taxon>Bacillales</taxon>
        <taxon>Bacillaceae</taxon>
        <taxon>Lederbergia</taxon>
    </lineage>
</organism>
<protein>
    <submittedName>
        <fullName evidence="1">Uncharacterized protein</fullName>
    </submittedName>
</protein>
<evidence type="ECO:0000313" key="1">
    <source>
        <dbReference type="EMBL" id="MDQ0345156.1"/>
    </source>
</evidence>
<dbReference type="EMBL" id="JAUSUO010000013">
    <property type="protein sequence ID" value="MDQ0345156.1"/>
    <property type="molecule type" value="Genomic_DNA"/>
</dbReference>
<dbReference type="RefSeq" id="WP_244681014.1">
    <property type="nucleotide sequence ID" value="NZ_JALIRM010000003.1"/>
</dbReference>
<name>A0ABU0D9S1_9BACI</name>